<feature type="compositionally biased region" description="Basic residues" evidence="1">
    <location>
        <begin position="439"/>
        <end position="451"/>
    </location>
</feature>
<protein>
    <submittedName>
        <fullName evidence="2">Uncharacterized protein</fullName>
    </submittedName>
</protein>
<organism evidence="2 3">
    <name type="scientific">Teratosphaeria nubilosa</name>
    <dbReference type="NCBI Taxonomy" id="161662"/>
    <lineage>
        <taxon>Eukaryota</taxon>
        <taxon>Fungi</taxon>
        <taxon>Dikarya</taxon>
        <taxon>Ascomycota</taxon>
        <taxon>Pezizomycotina</taxon>
        <taxon>Dothideomycetes</taxon>
        <taxon>Dothideomycetidae</taxon>
        <taxon>Mycosphaerellales</taxon>
        <taxon>Teratosphaeriaceae</taxon>
        <taxon>Teratosphaeria</taxon>
    </lineage>
</organism>
<dbReference type="Proteomes" id="UP000799436">
    <property type="component" value="Unassembled WGS sequence"/>
</dbReference>
<sequence length="612" mass="66107">MARLRSAPATQRSPLKERTNIARGARKAPAYENDGNTEGLVKERKGRSKTVAKAQNEDELVMAGGLGVASDAPPTTDELARSEGTLMTVKMPRRAVKRGAQSNTLDEAMQIGRSSGLPLEASPPSSRKLNSVGKRTFLAQPGSAIQSHGTPAVETSVLALRNFKRRPRQPSMLAMVQQRTGVVSARPSLAPTAVNDDLSVYDFALADSDDDGDVFAPEAEGTPVQAGKSVQKPTRKQTPRAAATEKDAFSRPRKRKSDEANLPASSMSSSDAKRPRPSAARSLLNDEALPNHLTTRRSSSDRQTTPPPQVTSDVQVANSSPSHPSSTPPTERSSTDKRPSDVIDDEIVAVPSTKDQQQQDKVRAEDDSAYDAPDGTMAEPASSSPVPQSPTRARQISSKSVEPATQADPLTQISPSSKKRPTDKKSKPISTATLQSLLPKRRRAPKPRHRKSEYDFDAESDSGSVLGTSHPEADEDELAGRQKRQVKQAATSTKSRKTAAAKTTKAKAGKAAQQRNRNSATEIVTQTTKKPTRTYGRQAIATTVSDKENEMYESVDDENDTTELPTADTSHEGKTSAALQAAKDKFAEIDQWDMEFESLGDEDHRSSSQGWR</sequence>
<feature type="compositionally biased region" description="Polar residues" evidence="1">
    <location>
        <begin position="381"/>
        <end position="400"/>
    </location>
</feature>
<feature type="compositionally biased region" description="Low complexity" evidence="1">
    <location>
        <begin position="319"/>
        <end position="332"/>
    </location>
</feature>
<keyword evidence="3" id="KW-1185">Reference proteome</keyword>
<dbReference type="EMBL" id="ML995808">
    <property type="protein sequence ID" value="KAF2774274.1"/>
    <property type="molecule type" value="Genomic_DNA"/>
</dbReference>
<feature type="compositionally biased region" description="Polar residues" evidence="1">
    <location>
        <begin position="516"/>
        <end position="529"/>
    </location>
</feature>
<gene>
    <name evidence="2" type="ORF">EJ03DRAFT_370375</name>
</gene>
<accession>A0A6G1LQ39</accession>
<dbReference type="AlphaFoldDB" id="A0A6G1LQ39"/>
<feature type="compositionally biased region" description="Basic and acidic residues" evidence="1">
    <location>
        <begin position="357"/>
        <end position="366"/>
    </location>
</feature>
<feature type="compositionally biased region" description="Acidic residues" evidence="1">
    <location>
        <begin position="551"/>
        <end position="561"/>
    </location>
</feature>
<evidence type="ECO:0000313" key="3">
    <source>
        <dbReference type="Proteomes" id="UP000799436"/>
    </source>
</evidence>
<evidence type="ECO:0000313" key="2">
    <source>
        <dbReference type="EMBL" id="KAF2774274.1"/>
    </source>
</evidence>
<feature type="region of interest" description="Disordered" evidence="1">
    <location>
        <begin position="1"/>
        <end position="57"/>
    </location>
</feature>
<dbReference type="OrthoDB" id="5423493at2759"/>
<feature type="compositionally biased region" description="Basic residues" evidence="1">
    <location>
        <begin position="494"/>
        <end position="508"/>
    </location>
</feature>
<evidence type="ECO:0000256" key="1">
    <source>
        <dbReference type="SAM" id="MobiDB-lite"/>
    </source>
</evidence>
<name>A0A6G1LQ39_9PEZI</name>
<proteinExistence type="predicted"/>
<reference evidence="2" key="1">
    <citation type="journal article" date="2020" name="Stud. Mycol.">
        <title>101 Dothideomycetes genomes: a test case for predicting lifestyles and emergence of pathogens.</title>
        <authorList>
            <person name="Haridas S."/>
            <person name="Albert R."/>
            <person name="Binder M."/>
            <person name="Bloem J."/>
            <person name="Labutti K."/>
            <person name="Salamov A."/>
            <person name="Andreopoulos B."/>
            <person name="Baker S."/>
            <person name="Barry K."/>
            <person name="Bills G."/>
            <person name="Bluhm B."/>
            <person name="Cannon C."/>
            <person name="Castanera R."/>
            <person name="Culley D."/>
            <person name="Daum C."/>
            <person name="Ezra D."/>
            <person name="Gonzalez J."/>
            <person name="Henrissat B."/>
            <person name="Kuo A."/>
            <person name="Liang C."/>
            <person name="Lipzen A."/>
            <person name="Lutzoni F."/>
            <person name="Magnuson J."/>
            <person name="Mondo S."/>
            <person name="Nolan M."/>
            <person name="Ohm R."/>
            <person name="Pangilinan J."/>
            <person name="Park H.-J."/>
            <person name="Ramirez L."/>
            <person name="Alfaro M."/>
            <person name="Sun H."/>
            <person name="Tritt A."/>
            <person name="Yoshinaga Y."/>
            <person name="Zwiers L.-H."/>
            <person name="Turgeon B."/>
            <person name="Goodwin S."/>
            <person name="Spatafora J."/>
            <person name="Crous P."/>
            <person name="Grigoriev I."/>
        </authorList>
    </citation>
    <scope>NUCLEOTIDE SEQUENCE</scope>
    <source>
        <strain evidence="2">CBS 116005</strain>
    </source>
</reference>
<feature type="region of interest" description="Disordered" evidence="1">
    <location>
        <begin position="209"/>
        <end position="579"/>
    </location>
</feature>